<reference evidence="4 5" key="1">
    <citation type="submission" date="2017-12" db="EMBL/GenBank/DDBJ databases">
        <title>Genomic analysis of Paracoccus sp. CBA4604.</title>
        <authorList>
            <person name="Roh S.W."/>
            <person name="Kim J.Y."/>
            <person name="Kim J.S."/>
        </authorList>
    </citation>
    <scope>NUCLEOTIDE SEQUENCE [LARGE SCALE GENOMIC DNA]</scope>
    <source>
        <strain evidence="4 5">CBA4604</strain>
        <plasmid evidence="5">pcba4604-01</plasmid>
    </source>
</reference>
<dbReference type="Proteomes" id="UP000234882">
    <property type="component" value="Plasmid pCBA4604-01"/>
</dbReference>
<evidence type="ECO:0000256" key="1">
    <source>
        <dbReference type="SAM" id="MobiDB-lite"/>
    </source>
</evidence>
<protein>
    <recommendedName>
        <fullName evidence="6">MaoC-like domain-containing protein</fullName>
    </recommendedName>
</protein>
<geneLocation type="plasmid" evidence="5">
    <name>pcba4604-01</name>
</geneLocation>
<dbReference type="InterPro" id="IPR039569">
    <property type="entry name" value="FAS1-like_DH_region"/>
</dbReference>
<dbReference type="Gene3D" id="3.10.129.10">
    <property type="entry name" value="Hotdog Thioesterase"/>
    <property type="match status" value="1"/>
</dbReference>
<evidence type="ECO:0000259" key="3">
    <source>
        <dbReference type="Pfam" id="PF13452"/>
    </source>
</evidence>
<evidence type="ECO:0000313" key="4">
    <source>
        <dbReference type="EMBL" id="AUM75856.1"/>
    </source>
</evidence>
<dbReference type="PANTHER" id="PTHR13078:SF56">
    <property type="entry name" value="PEROXISOMAL MULTIFUNCTIONAL ENZYME TYPE 2"/>
    <property type="match status" value="1"/>
</dbReference>
<feature type="region of interest" description="Disordered" evidence="1">
    <location>
        <begin position="1"/>
        <end position="21"/>
    </location>
</feature>
<dbReference type="KEGG" id="paru:CYR75_15710"/>
<evidence type="ECO:0000313" key="5">
    <source>
        <dbReference type="Proteomes" id="UP000234882"/>
    </source>
</evidence>
<organism evidence="4 5">
    <name type="scientific">Paracoccus jeotgali</name>
    <dbReference type="NCBI Taxonomy" id="2065379"/>
    <lineage>
        <taxon>Bacteria</taxon>
        <taxon>Pseudomonadati</taxon>
        <taxon>Pseudomonadota</taxon>
        <taxon>Alphaproteobacteria</taxon>
        <taxon>Rhodobacterales</taxon>
        <taxon>Paracoccaceae</taxon>
        <taxon>Paracoccus</taxon>
    </lineage>
</organism>
<dbReference type="InterPro" id="IPR002539">
    <property type="entry name" value="MaoC-like_dom"/>
</dbReference>
<dbReference type="InterPro" id="IPR029069">
    <property type="entry name" value="HotDog_dom_sf"/>
</dbReference>
<dbReference type="SUPFAM" id="SSF54637">
    <property type="entry name" value="Thioesterase/thiol ester dehydrase-isomerase"/>
    <property type="match status" value="2"/>
</dbReference>
<evidence type="ECO:0000259" key="2">
    <source>
        <dbReference type="Pfam" id="PF01575"/>
    </source>
</evidence>
<gene>
    <name evidence="4" type="ORF">CYR75_15710</name>
</gene>
<dbReference type="GO" id="GO:0006635">
    <property type="term" value="P:fatty acid beta-oxidation"/>
    <property type="evidence" value="ECO:0007669"/>
    <property type="project" value="TreeGrafter"/>
</dbReference>
<evidence type="ECO:0008006" key="6">
    <source>
        <dbReference type="Google" id="ProtNLM"/>
    </source>
</evidence>
<sequence length="314" mass="34444">MRMARRWTRSSRNAERTREKPMPNLLRSSVVGIDITEAHTFMSARRLMSYAASLGATEDVYLNDLREGGILGLPSYVISPEWQVMNGAPYRAILGADDAQMWRCIHVQQDSTVFAPLRPGVHLVTRGRICALRQTRIGAYIAVRLKTTIRNTDEAVAESWFCGIFLGDKVDGPDRSIAEPPAAPTPSGDLVSGTAPILEVTRTLPHLYTEAADIWNPIHTERSAARQARLDDTLLHGSCSWGAAGLEIVRRFADCDPTRLKRLGARMSGQALVGASLFLRHNVTDGPTMRRVAFDVVDGTGRTILSNGIAEIGP</sequence>
<dbReference type="GO" id="GO:0003857">
    <property type="term" value="F:(3S)-3-hydroxyacyl-CoA dehydrogenase (NAD+) activity"/>
    <property type="evidence" value="ECO:0007669"/>
    <property type="project" value="TreeGrafter"/>
</dbReference>
<dbReference type="Pfam" id="PF01575">
    <property type="entry name" value="MaoC_dehydratas"/>
    <property type="match status" value="1"/>
</dbReference>
<accession>A0A2K9ML90</accession>
<dbReference type="Pfam" id="PF13452">
    <property type="entry name" value="FAS1_DH_region"/>
    <property type="match status" value="1"/>
</dbReference>
<feature type="domain" description="FAS1-like dehydratase" evidence="3">
    <location>
        <begin position="30"/>
        <end position="157"/>
    </location>
</feature>
<feature type="domain" description="MaoC-like" evidence="2">
    <location>
        <begin position="215"/>
        <end position="296"/>
    </location>
</feature>
<dbReference type="GO" id="GO:0044594">
    <property type="term" value="F:17-beta-hydroxysteroid dehydrogenase (NAD+) activity"/>
    <property type="evidence" value="ECO:0007669"/>
    <property type="project" value="TreeGrafter"/>
</dbReference>
<dbReference type="GO" id="GO:0004300">
    <property type="term" value="F:enoyl-CoA hydratase activity"/>
    <property type="evidence" value="ECO:0007669"/>
    <property type="project" value="TreeGrafter"/>
</dbReference>
<dbReference type="AlphaFoldDB" id="A0A2K9ML90"/>
<feature type="compositionally biased region" description="Basic and acidic residues" evidence="1">
    <location>
        <begin position="12"/>
        <end position="21"/>
    </location>
</feature>
<name>A0A2K9ML90_9RHOB</name>
<keyword evidence="5" id="KW-1185">Reference proteome</keyword>
<dbReference type="PANTHER" id="PTHR13078">
    <property type="entry name" value="PEROXISOMAL MULTIFUNCTIONAL ENZYME TYPE 2-RELATED"/>
    <property type="match status" value="1"/>
</dbReference>
<dbReference type="EMBL" id="CP025584">
    <property type="protein sequence ID" value="AUM75856.1"/>
    <property type="molecule type" value="Genomic_DNA"/>
</dbReference>
<proteinExistence type="predicted"/>
<keyword evidence="4" id="KW-0614">Plasmid</keyword>